<dbReference type="eggNOG" id="ENOG502SKMW">
    <property type="taxonomic scope" value="Eukaryota"/>
</dbReference>
<evidence type="ECO:0000259" key="1">
    <source>
        <dbReference type="Pfam" id="PF01814"/>
    </source>
</evidence>
<dbReference type="CDD" id="cd12108">
    <property type="entry name" value="Hr-like"/>
    <property type="match status" value="1"/>
</dbReference>
<dbReference type="Gene3D" id="1.20.120.520">
    <property type="entry name" value="nmb1532 protein domain like"/>
    <property type="match status" value="1"/>
</dbReference>
<accession>M7SFN9</accession>
<dbReference type="OrthoDB" id="58416at2759"/>
<organism evidence="2 3">
    <name type="scientific">Eutypa lata (strain UCR-EL1)</name>
    <name type="common">Grapevine dieback disease fungus</name>
    <name type="synonym">Eutypa armeniacae</name>
    <dbReference type="NCBI Taxonomy" id="1287681"/>
    <lineage>
        <taxon>Eukaryota</taxon>
        <taxon>Fungi</taxon>
        <taxon>Dikarya</taxon>
        <taxon>Ascomycota</taxon>
        <taxon>Pezizomycotina</taxon>
        <taxon>Sordariomycetes</taxon>
        <taxon>Xylariomycetidae</taxon>
        <taxon>Xylariales</taxon>
        <taxon>Diatrypaceae</taxon>
        <taxon>Eutypa</taxon>
    </lineage>
</organism>
<dbReference type="PANTHER" id="PTHR38048:SF2">
    <property type="entry name" value="HEMERYTHRIN-LIKE DOMAIN-CONTAINING PROTEIN"/>
    <property type="match status" value="1"/>
</dbReference>
<reference evidence="3" key="1">
    <citation type="journal article" date="2013" name="Genome Announc.">
        <title>Draft genome sequence of the grapevine dieback fungus Eutypa lata UCR-EL1.</title>
        <authorList>
            <person name="Blanco-Ulate B."/>
            <person name="Rolshausen P.E."/>
            <person name="Cantu D."/>
        </authorList>
    </citation>
    <scope>NUCLEOTIDE SEQUENCE [LARGE SCALE GENOMIC DNA]</scope>
    <source>
        <strain evidence="3">UCR-EL1</strain>
    </source>
</reference>
<proteinExistence type="predicted"/>
<dbReference type="KEGG" id="ela:UCREL1_10010"/>
<dbReference type="Proteomes" id="UP000012174">
    <property type="component" value="Unassembled WGS sequence"/>
</dbReference>
<protein>
    <submittedName>
        <fullName evidence="2">Putative hemerythrin hhe cation binding domain-containing protein</fullName>
    </submittedName>
</protein>
<dbReference type="HOGENOM" id="CLU_066708_0_0_1"/>
<dbReference type="AlphaFoldDB" id="M7SFN9"/>
<feature type="domain" description="Hemerythrin-like" evidence="1">
    <location>
        <begin position="39"/>
        <end position="155"/>
    </location>
</feature>
<evidence type="ECO:0000313" key="2">
    <source>
        <dbReference type="EMBL" id="EMR63048.1"/>
    </source>
</evidence>
<dbReference type="InterPro" id="IPR053206">
    <property type="entry name" value="Dimeric_xanthone_biosynth"/>
</dbReference>
<dbReference type="PANTHER" id="PTHR38048">
    <property type="entry name" value="EXPRESSED PROTEIN"/>
    <property type="match status" value="1"/>
</dbReference>
<dbReference type="EMBL" id="KB707292">
    <property type="protein sequence ID" value="EMR63048.1"/>
    <property type="molecule type" value="Genomic_DNA"/>
</dbReference>
<gene>
    <name evidence="2" type="ORF">UCREL1_10010</name>
</gene>
<evidence type="ECO:0000313" key="3">
    <source>
        <dbReference type="Proteomes" id="UP000012174"/>
    </source>
</evidence>
<sequence length="254" mass="29290">MSEVFADHPFQLLPTPAYQLRKDEKPDEFTNAATQMACAHNVMIRALNAIYLQAMHIRSDQEQAFLSFAHMWYKAVEHHHRTEEVYFFPLIEKMAAEKGVMQKDTEQHDAFQPGLKEYKDYIERCLSAQENYSGKELVRILDGFAPILWQHLADEIPSFISLRRYGDKLEGFHARLATEAKETETELGILAGAVFLMVSHDVDYENGIHTNFPPIPAPITWGLRNLAWWAHRDWWAFAPCDSSGKMRPLDIPSV</sequence>
<name>M7SFN9_EUTLA</name>
<dbReference type="OMA" id="NEMAFAH"/>
<dbReference type="InterPro" id="IPR012312">
    <property type="entry name" value="Hemerythrin-like"/>
</dbReference>
<keyword evidence="3" id="KW-1185">Reference proteome</keyword>
<dbReference type="Pfam" id="PF01814">
    <property type="entry name" value="Hemerythrin"/>
    <property type="match status" value="1"/>
</dbReference>